<dbReference type="SMART" id="SM01283">
    <property type="entry name" value="Costars"/>
    <property type="match status" value="1"/>
</dbReference>
<feature type="region of interest" description="Disordered" evidence="17">
    <location>
        <begin position="121"/>
        <end position="148"/>
    </location>
</feature>
<dbReference type="FunFam" id="1.10.10.1540:FF:000001">
    <property type="entry name" value="Actin-binding Rho-activating protein a"/>
    <property type="match status" value="1"/>
</dbReference>
<evidence type="ECO:0000256" key="17">
    <source>
        <dbReference type="SAM" id="MobiDB-lite"/>
    </source>
</evidence>
<protein>
    <recommendedName>
        <fullName evidence="15">Actin-binding Rho-activating protein</fullName>
    </recommendedName>
    <alternativeName>
        <fullName evidence="16">Striated muscle activator of Rho-dependent signaling</fullName>
    </alternativeName>
</protein>
<dbReference type="GO" id="GO:0005856">
    <property type="term" value="C:cytoskeleton"/>
    <property type="evidence" value="ECO:0007669"/>
    <property type="project" value="UniProtKB-SubCell"/>
</dbReference>
<sequence length="299" mass="33566">MTPPFLKHTNMQPPTTSPIPTHFEPILSSSDEATDHSGKQSSAPSGWTPGGPNDDVSTVWDQRHISDKSEAPDVHVEDTISEQCSIIRCSANSIKVPAANVVVKRRDREVIGFLASRFEQSEDLDETESPAKDKLSPLTSNQSPTRRRRCSGIVSELAQPAVFIKRPSLQRSEEHTDRQKLNPFSEDFDYDYAMSTRLQKGQDGYGSPAEGTVTAERGKRASRHIRREMEDLCLIIASMGERGPNTVEITFGRLFERYVRISDKVVGILLRARKHGMVEFEGEMLWQGRDDDKIITLIQ</sequence>
<dbReference type="Proteomes" id="UP000694388">
    <property type="component" value="Unplaced"/>
</dbReference>
<evidence type="ECO:0000256" key="11">
    <source>
        <dbReference type="ARBA" id="ARBA00023203"/>
    </source>
</evidence>
<evidence type="ECO:0000256" key="16">
    <source>
        <dbReference type="ARBA" id="ARBA00076363"/>
    </source>
</evidence>
<keyword evidence="10" id="KW-0804">Transcription</keyword>
<reference evidence="19" key="1">
    <citation type="submission" date="2025-08" db="UniProtKB">
        <authorList>
            <consortium name="Ensembl"/>
        </authorList>
    </citation>
    <scope>IDENTIFICATION</scope>
</reference>
<comment type="function">
    <text evidence="13">Acts as an activator of serum response factor (SRF)-dependent transcription possibly by inducing nuclear translocation of MKL1 or MKL2 and through a mechanism requiring Rho-actin signaling.</text>
</comment>
<evidence type="ECO:0000256" key="14">
    <source>
        <dbReference type="ARBA" id="ARBA00063019"/>
    </source>
</evidence>
<accession>A0A8C4WYR1</accession>
<evidence type="ECO:0000313" key="20">
    <source>
        <dbReference type="Proteomes" id="UP000694388"/>
    </source>
</evidence>
<dbReference type="Gene3D" id="1.10.10.1540">
    <property type="entry name" value="Costar domain"/>
    <property type="match status" value="1"/>
</dbReference>
<dbReference type="PANTHER" id="PTHR22739:SF7">
    <property type="entry name" value="EG:152A3.3 PROTEIN-RELATED"/>
    <property type="match status" value="1"/>
</dbReference>
<dbReference type="PANTHER" id="PTHR22739">
    <property type="entry name" value="STRIATED MUSCLE ACTIVATOR OF RHO-DEPENDENT SIGNALING-RELATED"/>
    <property type="match status" value="1"/>
</dbReference>
<evidence type="ECO:0000256" key="9">
    <source>
        <dbReference type="ARBA" id="ARBA00023159"/>
    </source>
</evidence>
<evidence type="ECO:0000256" key="3">
    <source>
        <dbReference type="ARBA" id="ARBA00022448"/>
    </source>
</evidence>
<comment type="subcellular location">
    <subcellularLocation>
        <location evidence="2">Cytoplasm</location>
        <location evidence="2">Cytoskeleton</location>
    </subcellularLocation>
    <subcellularLocation>
        <location evidence="1">Cytoplasm</location>
        <location evidence="1">Myofibril</location>
        <location evidence="1">Sarcomere</location>
    </subcellularLocation>
</comment>
<keyword evidence="6" id="KW-0653">Protein transport</keyword>
<evidence type="ECO:0000256" key="10">
    <source>
        <dbReference type="ARBA" id="ARBA00023163"/>
    </source>
</evidence>
<evidence type="ECO:0000256" key="4">
    <source>
        <dbReference type="ARBA" id="ARBA00022490"/>
    </source>
</evidence>
<proteinExistence type="predicted"/>
<dbReference type="InterPro" id="IPR038095">
    <property type="entry name" value="Costars_sf"/>
</dbReference>
<dbReference type="Pfam" id="PF14705">
    <property type="entry name" value="Costars"/>
    <property type="match status" value="1"/>
</dbReference>
<dbReference type="GO" id="GO:0045944">
    <property type="term" value="P:positive regulation of transcription by RNA polymerase II"/>
    <property type="evidence" value="ECO:0007669"/>
    <property type="project" value="TreeGrafter"/>
</dbReference>
<keyword evidence="7" id="KW-0811">Translocation</keyword>
<keyword evidence="5" id="KW-0597">Phosphoprotein</keyword>
<evidence type="ECO:0000313" key="19">
    <source>
        <dbReference type="Ensembl" id="ENSEBUP00000020681.1"/>
    </source>
</evidence>
<dbReference type="Ensembl" id="ENSEBUT00000021257.1">
    <property type="protein sequence ID" value="ENSEBUP00000020681.1"/>
    <property type="gene ID" value="ENSEBUG00000012788.1"/>
</dbReference>
<evidence type="ECO:0000256" key="7">
    <source>
        <dbReference type="ARBA" id="ARBA00023010"/>
    </source>
</evidence>
<dbReference type="GO" id="GO:0015031">
    <property type="term" value="P:protein transport"/>
    <property type="evidence" value="ECO:0007669"/>
    <property type="project" value="UniProtKB-KW"/>
</dbReference>
<dbReference type="GeneTree" id="ENSGT00390000015984"/>
<keyword evidence="9" id="KW-0010">Activator</keyword>
<evidence type="ECO:0000256" key="8">
    <source>
        <dbReference type="ARBA" id="ARBA00023015"/>
    </source>
</evidence>
<dbReference type="InterPro" id="IPR027817">
    <property type="entry name" value="Costars_dom"/>
</dbReference>
<evidence type="ECO:0000256" key="2">
    <source>
        <dbReference type="ARBA" id="ARBA00004245"/>
    </source>
</evidence>
<feature type="domain" description="Costars" evidence="18">
    <location>
        <begin position="223"/>
        <end position="298"/>
    </location>
</feature>
<evidence type="ECO:0000256" key="1">
    <source>
        <dbReference type="ARBA" id="ARBA00004204"/>
    </source>
</evidence>
<evidence type="ECO:0000259" key="18">
    <source>
        <dbReference type="SMART" id="SM01283"/>
    </source>
</evidence>
<keyword evidence="3" id="KW-0813">Transport</keyword>
<organism evidence="19 20">
    <name type="scientific">Eptatretus burgeri</name>
    <name type="common">Inshore hagfish</name>
    <dbReference type="NCBI Taxonomy" id="7764"/>
    <lineage>
        <taxon>Eukaryota</taxon>
        <taxon>Metazoa</taxon>
        <taxon>Chordata</taxon>
        <taxon>Craniata</taxon>
        <taxon>Vertebrata</taxon>
        <taxon>Cyclostomata</taxon>
        <taxon>Myxini</taxon>
        <taxon>Myxiniformes</taxon>
        <taxon>Myxinidae</taxon>
        <taxon>Eptatretinae</taxon>
        <taxon>Eptatretus</taxon>
    </lineage>
</organism>
<dbReference type="AlphaFoldDB" id="A0A8C4WYR1"/>
<evidence type="ECO:0000256" key="13">
    <source>
        <dbReference type="ARBA" id="ARBA00059783"/>
    </source>
</evidence>
<feature type="region of interest" description="Disordered" evidence="17">
    <location>
        <begin position="1"/>
        <end position="58"/>
    </location>
</feature>
<keyword evidence="4" id="KW-0963">Cytoplasm</keyword>
<dbReference type="GO" id="GO:0030017">
    <property type="term" value="C:sarcomere"/>
    <property type="evidence" value="ECO:0007669"/>
    <property type="project" value="UniProtKB-SubCell"/>
</dbReference>
<keyword evidence="11" id="KW-0009">Actin-binding</keyword>
<dbReference type="GO" id="GO:0035025">
    <property type="term" value="P:positive regulation of Rho protein signal transduction"/>
    <property type="evidence" value="ECO:0007669"/>
    <property type="project" value="InterPro"/>
</dbReference>
<evidence type="ECO:0000256" key="5">
    <source>
        <dbReference type="ARBA" id="ARBA00022553"/>
    </source>
</evidence>
<comment type="subunit">
    <text evidence="14">Binds F-actin and ABLIM1, ABLIM2 and ABLIM3. Interaction with ABLIM2 and ABLIM3 enhances activity.</text>
</comment>
<dbReference type="InterPro" id="IPR026111">
    <property type="entry name" value="Abra"/>
</dbReference>
<keyword evidence="8" id="KW-0805">Transcription regulation</keyword>
<keyword evidence="12" id="KW-0206">Cytoskeleton</keyword>
<evidence type="ECO:0000256" key="6">
    <source>
        <dbReference type="ARBA" id="ARBA00022927"/>
    </source>
</evidence>
<reference evidence="19" key="2">
    <citation type="submission" date="2025-09" db="UniProtKB">
        <authorList>
            <consortium name="Ensembl"/>
        </authorList>
    </citation>
    <scope>IDENTIFICATION</scope>
</reference>
<dbReference type="GO" id="GO:0003779">
    <property type="term" value="F:actin binding"/>
    <property type="evidence" value="ECO:0007669"/>
    <property type="project" value="UniProtKB-KW"/>
</dbReference>
<keyword evidence="20" id="KW-1185">Reference proteome</keyword>
<evidence type="ECO:0000256" key="15">
    <source>
        <dbReference type="ARBA" id="ARBA00073502"/>
    </source>
</evidence>
<name>A0A8C4WYR1_EPTBU</name>
<evidence type="ECO:0000256" key="12">
    <source>
        <dbReference type="ARBA" id="ARBA00023212"/>
    </source>
</evidence>